<accession>A0ABW5WE67</accession>
<dbReference type="InterPro" id="IPR005545">
    <property type="entry name" value="YCII"/>
</dbReference>
<comment type="caution">
    <text evidence="3">The sequence shown here is derived from an EMBL/GenBank/DDBJ whole genome shotgun (WGS) entry which is preliminary data.</text>
</comment>
<evidence type="ECO:0000313" key="3">
    <source>
        <dbReference type="EMBL" id="MFD2802029.1"/>
    </source>
</evidence>
<evidence type="ECO:0000313" key="4">
    <source>
        <dbReference type="Proteomes" id="UP001597478"/>
    </source>
</evidence>
<proteinExistence type="inferred from homology"/>
<sequence>MYVVLLTYTAPLQEIDYTLPDHAEWLARQYEHNYLLTSGRRDMHLGEVMLVRQMPRLKLDAILASDPLAIHHLAHYEVVEFSATRTAPEMRSLNEALAR</sequence>
<dbReference type="RefSeq" id="WP_377384321.1">
    <property type="nucleotide sequence ID" value="NZ_JBHSAN010000002.1"/>
</dbReference>
<organism evidence="3 4">
    <name type="scientific">Prauserella oleivorans</name>
    <dbReference type="NCBI Taxonomy" id="1478153"/>
    <lineage>
        <taxon>Bacteria</taxon>
        <taxon>Bacillati</taxon>
        <taxon>Actinomycetota</taxon>
        <taxon>Actinomycetes</taxon>
        <taxon>Pseudonocardiales</taxon>
        <taxon>Pseudonocardiaceae</taxon>
        <taxon>Prauserella</taxon>
    </lineage>
</organism>
<dbReference type="PANTHER" id="PTHR37828:SF1">
    <property type="entry name" value="YCII-RELATED DOMAIN-CONTAINING PROTEIN"/>
    <property type="match status" value="1"/>
</dbReference>
<gene>
    <name evidence="3" type="ORF">ACFS2C_21810</name>
</gene>
<keyword evidence="4" id="KW-1185">Reference proteome</keyword>
<dbReference type="Pfam" id="PF03795">
    <property type="entry name" value="YCII"/>
    <property type="match status" value="1"/>
</dbReference>
<evidence type="ECO:0000256" key="1">
    <source>
        <dbReference type="ARBA" id="ARBA00007689"/>
    </source>
</evidence>
<evidence type="ECO:0000259" key="2">
    <source>
        <dbReference type="Pfam" id="PF03795"/>
    </source>
</evidence>
<name>A0ABW5WE67_9PSEU</name>
<comment type="similarity">
    <text evidence="1">Belongs to the YciI family.</text>
</comment>
<dbReference type="SUPFAM" id="SSF54909">
    <property type="entry name" value="Dimeric alpha+beta barrel"/>
    <property type="match status" value="1"/>
</dbReference>
<dbReference type="EMBL" id="JBHUOF010000040">
    <property type="protein sequence ID" value="MFD2802029.1"/>
    <property type="molecule type" value="Genomic_DNA"/>
</dbReference>
<dbReference type="InterPro" id="IPR011008">
    <property type="entry name" value="Dimeric_a/b-barrel"/>
</dbReference>
<feature type="domain" description="YCII-related" evidence="2">
    <location>
        <begin position="1"/>
        <end position="82"/>
    </location>
</feature>
<protein>
    <submittedName>
        <fullName evidence="3">YciI family protein</fullName>
    </submittedName>
</protein>
<reference evidence="4" key="1">
    <citation type="journal article" date="2019" name="Int. J. Syst. Evol. Microbiol.">
        <title>The Global Catalogue of Microorganisms (GCM) 10K type strain sequencing project: providing services to taxonomists for standard genome sequencing and annotation.</title>
        <authorList>
            <consortium name="The Broad Institute Genomics Platform"/>
            <consortium name="The Broad Institute Genome Sequencing Center for Infectious Disease"/>
            <person name="Wu L."/>
            <person name="Ma J."/>
        </authorList>
    </citation>
    <scope>NUCLEOTIDE SEQUENCE [LARGE SCALE GENOMIC DNA]</scope>
    <source>
        <strain evidence="4">IBRC-M 10906</strain>
    </source>
</reference>
<dbReference type="Proteomes" id="UP001597478">
    <property type="component" value="Unassembled WGS sequence"/>
</dbReference>
<dbReference type="PANTHER" id="PTHR37828">
    <property type="entry name" value="GSR2449 PROTEIN"/>
    <property type="match status" value="1"/>
</dbReference>